<dbReference type="AlphaFoldDB" id="A0A154P9N7"/>
<dbReference type="EMBL" id="KQ434849">
    <property type="protein sequence ID" value="KZC08537.1"/>
    <property type="molecule type" value="Genomic_DNA"/>
</dbReference>
<evidence type="ECO:0000256" key="1">
    <source>
        <dbReference type="SAM" id="MobiDB-lite"/>
    </source>
</evidence>
<evidence type="ECO:0000313" key="3">
    <source>
        <dbReference type="Proteomes" id="UP000076502"/>
    </source>
</evidence>
<feature type="region of interest" description="Disordered" evidence="1">
    <location>
        <begin position="1"/>
        <end position="32"/>
    </location>
</feature>
<keyword evidence="3" id="KW-1185">Reference proteome</keyword>
<name>A0A154P9N7_DUFNO</name>
<organism evidence="2 3">
    <name type="scientific">Dufourea novaeangliae</name>
    <name type="common">Sweat bee</name>
    <dbReference type="NCBI Taxonomy" id="178035"/>
    <lineage>
        <taxon>Eukaryota</taxon>
        <taxon>Metazoa</taxon>
        <taxon>Ecdysozoa</taxon>
        <taxon>Arthropoda</taxon>
        <taxon>Hexapoda</taxon>
        <taxon>Insecta</taxon>
        <taxon>Pterygota</taxon>
        <taxon>Neoptera</taxon>
        <taxon>Endopterygota</taxon>
        <taxon>Hymenoptera</taxon>
        <taxon>Apocrita</taxon>
        <taxon>Aculeata</taxon>
        <taxon>Apoidea</taxon>
        <taxon>Anthophila</taxon>
        <taxon>Halictidae</taxon>
        <taxon>Rophitinae</taxon>
        <taxon>Dufourea</taxon>
    </lineage>
</organism>
<feature type="compositionally biased region" description="Polar residues" evidence="1">
    <location>
        <begin position="10"/>
        <end position="28"/>
    </location>
</feature>
<reference evidence="2 3" key="1">
    <citation type="submission" date="2015-07" db="EMBL/GenBank/DDBJ databases">
        <title>The genome of Dufourea novaeangliae.</title>
        <authorList>
            <person name="Pan H."/>
            <person name="Kapheim K."/>
        </authorList>
    </citation>
    <scope>NUCLEOTIDE SEQUENCE [LARGE SCALE GENOMIC DNA]</scope>
    <source>
        <strain evidence="2">0120121106</strain>
        <tissue evidence="2">Whole body</tissue>
    </source>
</reference>
<accession>A0A154P9N7</accession>
<dbReference type="Proteomes" id="UP000076502">
    <property type="component" value="Unassembled WGS sequence"/>
</dbReference>
<proteinExistence type="predicted"/>
<gene>
    <name evidence="2" type="ORF">WN55_10855</name>
</gene>
<evidence type="ECO:0000313" key="2">
    <source>
        <dbReference type="EMBL" id="KZC08537.1"/>
    </source>
</evidence>
<protein>
    <submittedName>
        <fullName evidence="2">Uncharacterized protein</fullName>
    </submittedName>
</protein>
<sequence length="94" mass="10084">MKKKEKEADTTGNASPNWFSNKRSTLGRTRSCKKTVSAEKRPGACARQNVFPGQSLGKTQLSCIDPTGAPALGPHRCAPLSGVYSESAKDSVFR</sequence>